<sequence>MGFLFFTQFLVDTLYNTLVQQMLDFIAVFGILTGKLVGFLNGRLTQLFDDASLRNEPFTLPVFHHPVDHGRAECLSGFSTQFLERKLLYTFRFTGDKRTVIDGIILWSESHVVLPQIEVFLCLHKESRLYLLFVFLLSHIVFEMSGFFLSDSLRQLLKAGADFITHPSELGDDFFRCPRERIGVVKADMQSVSDFTAKERTGFTGTSADRDDIVPRFVQIAVYLFRIVMAQVDAYFLHHLNSQGMNFAGRTNAG</sequence>
<comment type="caution">
    <text evidence="1">The sequence shown here is derived from an EMBL/GenBank/DDBJ whole genome shotgun (WGS) entry which is preliminary data.</text>
</comment>
<proteinExistence type="predicted"/>
<dbReference type="AlphaFoldDB" id="J9DCS4"/>
<name>J9DCS4_9ZZZZ</name>
<reference evidence="1" key="1">
    <citation type="journal article" date="2012" name="PLoS ONE">
        <title>Gene sets for utilization of primary and secondary nutrition supplies in the distal gut of endangered iberian lynx.</title>
        <authorList>
            <person name="Alcaide M."/>
            <person name="Messina E."/>
            <person name="Richter M."/>
            <person name="Bargiela R."/>
            <person name="Peplies J."/>
            <person name="Huws S.A."/>
            <person name="Newbold C.J."/>
            <person name="Golyshin P.N."/>
            <person name="Simon M.A."/>
            <person name="Lopez G."/>
            <person name="Yakimov M.M."/>
            <person name="Ferrer M."/>
        </authorList>
    </citation>
    <scope>NUCLEOTIDE SEQUENCE</scope>
</reference>
<accession>J9DCS4</accession>
<protein>
    <submittedName>
        <fullName evidence="1">Uncharacterized protein</fullName>
    </submittedName>
</protein>
<organism evidence="1">
    <name type="scientific">gut metagenome</name>
    <dbReference type="NCBI Taxonomy" id="749906"/>
    <lineage>
        <taxon>unclassified sequences</taxon>
        <taxon>metagenomes</taxon>
        <taxon>organismal metagenomes</taxon>
    </lineage>
</organism>
<dbReference type="EMBL" id="AMCI01000091">
    <property type="protein sequence ID" value="EJX10776.1"/>
    <property type="molecule type" value="Genomic_DNA"/>
</dbReference>
<gene>
    <name evidence="1" type="ORF">EVA_00522</name>
</gene>
<evidence type="ECO:0000313" key="1">
    <source>
        <dbReference type="EMBL" id="EJX10776.1"/>
    </source>
</evidence>